<feature type="domain" description="GIY-YIG" evidence="1">
    <location>
        <begin position="7"/>
        <end position="83"/>
    </location>
</feature>
<dbReference type="CDD" id="cd10456">
    <property type="entry name" value="GIY-YIG_UPF0213"/>
    <property type="match status" value="1"/>
</dbReference>
<organism evidence="2 3">
    <name type="scientific">Palpita vitrealis nucleopolyhedrovirus</name>
    <dbReference type="NCBI Taxonomy" id="2951960"/>
    <lineage>
        <taxon>Viruses</taxon>
        <taxon>Viruses incertae sedis</taxon>
        <taxon>Naldaviricetes</taxon>
        <taxon>Lefavirales</taxon>
        <taxon>Baculoviridae</taxon>
        <taxon>Alphabaculovirus</taxon>
        <taxon>Alphabaculovirus pavitrealis</taxon>
    </lineage>
</organism>
<dbReference type="EMBL" id="OL685370">
    <property type="protein sequence ID" value="USC25927.1"/>
    <property type="molecule type" value="Genomic_DNA"/>
</dbReference>
<dbReference type="Pfam" id="PF01541">
    <property type="entry name" value="GIY-YIG"/>
    <property type="match status" value="1"/>
</dbReference>
<dbReference type="Proteomes" id="UP001256712">
    <property type="component" value="Segment"/>
</dbReference>
<dbReference type="SMART" id="SM00465">
    <property type="entry name" value="GIYc"/>
    <property type="match status" value="1"/>
</dbReference>
<evidence type="ECO:0000259" key="1">
    <source>
        <dbReference type="PROSITE" id="PS50164"/>
    </source>
</evidence>
<dbReference type="InterPro" id="IPR000305">
    <property type="entry name" value="GIY-YIG_endonuc"/>
</dbReference>
<sequence>MSLYVNKVWCVYMLRQDNGNLYTGITSNLTRRITQHSNKRGAKCLRAAKNLKLVYRSASVYDYKTAARMEYILKRKRSKHFKLRVIKNKPLLLDKYMLANKL</sequence>
<dbReference type="SUPFAM" id="SSF82771">
    <property type="entry name" value="GIY-YIG endonuclease"/>
    <property type="match status" value="1"/>
</dbReference>
<dbReference type="PANTHER" id="PTHR34477">
    <property type="entry name" value="UPF0213 PROTEIN YHBQ"/>
    <property type="match status" value="1"/>
</dbReference>
<reference evidence="2" key="1">
    <citation type="journal article" date="2022" name="J. Invertebr. Pathol.">
        <title>Identification of a new nucleopolyhedrovirus isolated from the olive leaf moth, Palpita vitrealis, from two locations in Egypt.</title>
        <authorList>
            <person name="El-Salamouny S."/>
            <person name="Wennmann J.T."/>
            <person name="Kleespies R.G."/>
            <person name="Richert-Poggeler K.R."/>
            <person name="Mansour A."/>
            <person name="Awad M."/>
            <person name="Agamy E."/>
            <person name="Salama R."/>
            <person name="Jehle J.A."/>
        </authorList>
    </citation>
    <scope>NUCLEOTIDE SEQUENCE</scope>
    <source>
        <strain evidence="2">Giza 2005</strain>
    </source>
</reference>
<evidence type="ECO:0000313" key="3">
    <source>
        <dbReference type="Proteomes" id="UP001256712"/>
    </source>
</evidence>
<dbReference type="PROSITE" id="PS50164">
    <property type="entry name" value="GIY_YIG"/>
    <property type="match status" value="1"/>
</dbReference>
<dbReference type="Gene3D" id="3.40.1440.10">
    <property type="entry name" value="GIY-YIG endonuclease"/>
    <property type="match status" value="1"/>
</dbReference>
<keyword evidence="3" id="KW-1185">Reference proteome</keyword>
<evidence type="ECO:0000313" key="2">
    <source>
        <dbReference type="EMBL" id="USC25927.1"/>
    </source>
</evidence>
<dbReference type="InterPro" id="IPR050190">
    <property type="entry name" value="UPF0213_domain"/>
</dbReference>
<proteinExistence type="predicted"/>
<name>A0AAE9LNI1_9ABAC</name>
<protein>
    <recommendedName>
        <fullName evidence="1">GIY-YIG domain-containing protein</fullName>
    </recommendedName>
</protein>
<dbReference type="PANTHER" id="PTHR34477:SF1">
    <property type="entry name" value="UPF0213 PROTEIN YHBQ"/>
    <property type="match status" value="1"/>
</dbReference>
<dbReference type="InterPro" id="IPR035901">
    <property type="entry name" value="GIY-YIG_endonuc_sf"/>
</dbReference>
<accession>A0AAE9LNI1</accession>